<organism evidence="1 2">
    <name type="scientific">Corynespora cassiicola Philippines</name>
    <dbReference type="NCBI Taxonomy" id="1448308"/>
    <lineage>
        <taxon>Eukaryota</taxon>
        <taxon>Fungi</taxon>
        <taxon>Dikarya</taxon>
        <taxon>Ascomycota</taxon>
        <taxon>Pezizomycotina</taxon>
        <taxon>Dothideomycetes</taxon>
        <taxon>Pleosporomycetidae</taxon>
        <taxon>Pleosporales</taxon>
        <taxon>Corynesporascaceae</taxon>
        <taxon>Corynespora</taxon>
    </lineage>
</organism>
<protein>
    <submittedName>
        <fullName evidence="1">Uncharacterized protein</fullName>
    </submittedName>
</protein>
<evidence type="ECO:0000313" key="1">
    <source>
        <dbReference type="EMBL" id="PSN64359.1"/>
    </source>
</evidence>
<gene>
    <name evidence="1" type="ORF">BS50DRAFT_590185</name>
</gene>
<dbReference type="Proteomes" id="UP000240883">
    <property type="component" value="Unassembled WGS sequence"/>
</dbReference>
<keyword evidence="2" id="KW-1185">Reference proteome</keyword>
<accession>A0A2T2NG62</accession>
<proteinExistence type="predicted"/>
<evidence type="ECO:0000313" key="2">
    <source>
        <dbReference type="Proteomes" id="UP000240883"/>
    </source>
</evidence>
<name>A0A2T2NG62_CORCC</name>
<dbReference type="AlphaFoldDB" id="A0A2T2NG62"/>
<sequence length="217" mass="24854">MPASHGSCPEGLNREYNWPAKIFQATCFLDDVDEKDPDKERHRRENKYVWDKMKEAKGRLFCCLPEWRGIAQSPQEETEKRITFVPLSHPYCSNYARCRTELIGGTLSFDSFLCMHCARDGKLLTDCITNVNLNFLCKNSCGSFLHPNQDVLAVIDKDIAQNNPDTWKWLCWNTVASTPEEQIKTRRCLKINDEGANLCADCYSARLGGNDWGTFIT</sequence>
<reference evidence="1 2" key="1">
    <citation type="journal article" date="2018" name="Front. Microbiol.">
        <title>Genome-Wide Analysis of Corynespora cassiicola Leaf Fall Disease Putative Effectors.</title>
        <authorList>
            <person name="Lopez D."/>
            <person name="Ribeiro S."/>
            <person name="Label P."/>
            <person name="Fumanal B."/>
            <person name="Venisse J.S."/>
            <person name="Kohler A."/>
            <person name="de Oliveira R.R."/>
            <person name="Labutti K."/>
            <person name="Lipzen A."/>
            <person name="Lail K."/>
            <person name="Bauer D."/>
            <person name="Ohm R.A."/>
            <person name="Barry K.W."/>
            <person name="Spatafora J."/>
            <person name="Grigoriev I.V."/>
            <person name="Martin F.M."/>
            <person name="Pujade-Renaud V."/>
        </authorList>
    </citation>
    <scope>NUCLEOTIDE SEQUENCE [LARGE SCALE GENOMIC DNA]</scope>
    <source>
        <strain evidence="1 2">Philippines</strain>
    </source>
</reference>
<dbReference type="EMBL" id="KZ678138">
    <property type="protein sequence ID" value="PSN64359.1"/>
    <property type="molecule type" value="Genomic_DNA"/>
</dbReference>